<evidence type="ECO:0000256" key="1">
    <source>
        <dbReference type="SAM" id="MobiDB-lite"/>
    </source>
</evidence>
<organism evidence="2 3">
    <name type="scientific">Microbacterium phage Squash</name>
    <dbReference type="NCBI Taxonomy" id="2182357"/>
    <lineage>
        <taxon>Viruses</taxon>
        <taxon>Duplodnaviria</taxon>
        <taxon>Heunggongvirae</taxon>
        <taxon>Uroviricota</taxon>
        <taxon>Caudoviricetes</taxon>
        <taxon>Squashvirus</taxon>
        <taxon>Squashvirus squash</taxon>
    </lineage>
</organism>
<dbReference type="KEGG" id="vg:54992355"/>
<dbReference type="RefSeq" id="YP_009801829.1">
    <property type="nucleotide sequence ID" value="NC_047975.1"/>
</dbReference>
<dbReference type="EMBL" id="MH153813">
    <property type="protein sequence ID" value="AWN04708.1"/>
    <property type="molecule type" value="Genomic_DNA"/>
</dbReference>
<feature type="compositionally biased region" description="Basic and acidic residues" evidence="1">
    <location>
        <begin position="172"/>
        <end position="181"/>
    </location>
</feature>
<proteinExistence type="predicted"/>
<protein>
    <submittedName>
        <fullName evidence="2">Uncharacterized protein</fullName>
    </submittedName>
</protein>
<gene>
    <name evidence="2" type="primary">90</name>
    <name evidence="2" type="ORF">PBI_SQUASH_90</name>
</gene>
<dbReference type="Proteomes" id="UP000246514">
    <property type="component" value="Segment"/>
</dbReference>
<reference evidence="2 3" key="1">
    <citation type="submission" date="2018-04" db="EMBL/GenBank/DDBJ databases">
        <authorList>
            <person name="Fournier C.T."/>
            <person name="Kim C.J."/>
            <person name="Romero I.G."/>
            <person name="Sanchez M."/>
            <person name="Do N."/>
            <person name="Wu S."/>
            <person name="Mosier S.A."/>
            <person name="Wang J."/>
            <person name="Lund A."/>
            <person name="Moberg-Parker J."/>
            <person name="Stanton A.-C.J."/>
            <person name="Garlena R.A."/>
            <person name="Russell D.A."/>
            <person name="Pope W.H."/>
            <person name="Jacobs-Sera D."/>
            <person name="Hatfull G.F."/>
        </authorList>
    </citation>
    <scope>NUCLEOTIDE SEQUENCE [LARGE SCALE GENOMIC DNA]</scope>
</reference>
<name>A0A2U8UM71_9CAUD</name>
<feature type="region of interest" description="Disordered" evidence="1">
    <location>
        <begin position="157"/>
        <end position="190"/>
    </location>
</feature>
<dbReference type="GeneID" id="54992355"/>
<sequence length="190" mass="20908">MTLYGIIEQARDGGRHDTRYIQAWSGSFMSTWEADGFPRDGAKQVTLTTYNQDKVIVKLPEGTTFPRTTDNYLEVDAAINAALNEYEQKRGSVQLLSSEPTVNSGMLATWQVTRVETFQALVTLEEYERFTVSGDASGLVEHETDDNEIDDVVIEREVTEAEGAIPDLPPGDDGKPTEHPDPAAPGADDI</sequence>
<evidence type="ECO:0000313" key="2">
    <source>
        <dbReference type="EMBL" id="AWN04708.1"/>
    </source>
</evidence>
<evidence type="ECO:0000313" key="3">
    <source>
        <dbReference type="Proteomes" id="UP000246514"/>
    </source>
</evidence>
<keyword evidence="3" id="KW-1185">Reference proteome</keyword>
<accession>A0A2U8UM71</accession>